<keyword evidence="5" id="KW-1185">Reference proteome</keyword>
<dbReference type="Gene3D" id="2.60.40.1220">
    <property type="match status" value="1"/>
</dbReference>
<protein>
    <submittedName>
        <fullName evidence="4">Ig-like domain-containing protein</fullName>
    </submittedName>
</protein>
<feature type="signal peptide" evidence="2">
    <location>
        <begin position="1"/>
        <end position="22"/>
    </location>
</feature>
<reference evidence="4 5" key="1">
    <citation type="journal article" date="2004" name="Extremophiles">
        <title>Halobacillus locisalis sp. nov., a halophilic bacterium isolated from a marine solar saltern of the Yellow Sea in Korea.</title>
        <authorList>
            <person name="Yoon J.H."/>
            <person name="Kang K.H."/>
            <person name="Oh T.K."/>
            <person name="Park Y.H."/>
        </authorList>
    </citation>
    <scope>NUCLEOTIDE SEQUENCE [LARGE SCALE GENOMIC DNA]</scope>
    <source>
        <strain evidence="4 5">KCTC 3788</strain>
    </source>
</reference>
<evidence type="ECO:0000313" key="4">
    <source>
        <dbReference type="EMBL" id="MBA2175343.1"/>
    </source>
</evidence>
<evidence type="ECO:0000313" key="5">
    <source>
        <dbReference type="Proteomes" id="UP000571017"/>
    </source>
</evidence>
<sequence length="500" mass="57277">MKRVILAFLFAALFWVASPVQAETTVGPDKTWTITFNTAIDLQSADEAITVTNESGDEIDVDVWHQDSQKKHIKVKPSGGAEYPSGTYTLTVSKQVKSVAGVQAETEATKTFTVAANDWGEWTSVKALDIQDTNGQTATIHLLANQVLPQESQSTSWSANKVDADFKFGIETNGEKKVSDVLVTDKAKAAFYQNAVVDVDWQFRKIEDRIFVVTQMEDDRYTFDYYYGVKNGNIERIQLDSVYNGTEDKVYNDQSNLKHESGNTFVRNYYSSFADDQLKAAFVFNHESMKLVEQTYLTQAQMEQKSDYLQDKVRNIIYGDLKANGEDNRSYERVETKIDEYVTNEFGEAVKVVYEEACVDCNQVMQFNNDWRWDIHSFVMEDYKDRVIIETTALDTPETYGSIDWIVLKKEGDHWKLDEIFYAHFQKDIHLELSVDLARQVLLSSDFAVSDNYRHVTSYNEEVKDYYDQSYTTTFHRFKDSNNGHIVEVDASTGAIHNVE</sequence>
<dbReference type="Pfam" id="PF13205">
    <property type="entry name" value="Big_5"/>
    <property type="match status" value="1"/>
</dbReference>
<dbReference type="RefSeq" id="WP_181472362.1">
    <property type="nucleotide sequence ID" value="NZ_JACEFG010000002.1"/>
</dbReference>
<dbReference type="Proteomes" id="UP000571017">
    <property type="component" value="Unassembled WGS sequence"/>
</dbReference>
<gene>
    <name evidence="4" type="ORF">H0266_10585</name>
</gene>
<evidence type="ECO:0000256" key="1">
    <source>
        <dbReference type="ARBA" id="ARBA00022729"/>
    </source>
</evidence>
<dbReference type="InterPro" id="IPR032812">
    <property type="entry name" value="SbsA_Ig"/>
</dbReference>
<feature type="domain" description="SbsA Ig-like" evidence="3">
    <location>
        <begin position="18"/>
        <end position="113"/>
    </location>
</feature>
<dbReference type="AlphaFoldDB" id="A0A838CTY5"/>
<keyword evidence="1 2" id="KW-0732">Signal</keyword>
<name>A0A838CTY5_9BACI</name>
<organism evidence="4 5">
    <name type="scientific">Halobacillus locisalis</name>
    <dbReference type="NCBI Taxonomy" id="220753"/>
    <lineage>
        <taxon>Bacteria</taxon>
        <taxon>Bacillati</taxon>
        <taxon>Bacillota</taxon>
        <taxon>Bacilli</taxon>
        <taxon>Bacillales</taxon>
        <taxon>Bacillaceae</taxon>
        <taxon>Halobacillus</taxon>
    </lineage>
</organism>
<dbReference type="InterPro" id="IPR014755">
    <property type="entry name" value="Cu-Rt/internalin_Ig-like"/>
</dbReference>
<comment type="caution">
    <text evidence="4">The sequence shown here is derived from an EMBL/GenBank/DDBJ whole genome shotgun (WGS) entry which is preliminary data.</text>
</comment>
<proteinExistence type="predicted"/>
<feature type="chain" id="PRO_5032694721" evidence="2">
    <location>
        <begin position="23"/>
        <end position="500"/>
    </location>
</feature>
<evidence type="ECO:0000259" key="3">
    <source>
        <dbReference type="Pfam" id="PF13205"/>
    </source>
</evidence>
<evidence type="ECO:0000256" key="2">
    <source>
        <dbReference type="SAM" id="SignalP"/>
    </source>
</evidence>
<accession>A0A838CTY5</accession>
<dbReference type="EMBL" id="JACEFG010000002">
    <property type="protein sequence ID" value="MBA2175343.1"/>
    <property type="molecule type" value="Genomic_DNA"/>
</dbReference>